<keyword evidence="3" id="KW-1185">Reference proteome</keyword>
<feature type="compositionally biased region" description="Low complexity" evidence="1">
    <location>
        <begin position="401"/>
        <end position="415"/>
    </location>
</feature>
<dbReference type="EMBL" id="CH476615">
    <property type="protein sequence ID" value="EEP76806.1"/>
    <property type="molecule type" value="Genomic_DNA"/>
</dbReference>
<evidence type="ECO:0000313" key="3">
    <source>
        <dbReference type="Proteomes" id="UP000002058"/>
    </source>
</evidence>
<feature type="compositionally biased region" description="Polar residues" evidence="1">
    <location>
        <begin position="502"/>
        <end position="523"/>
    </location>
</feature>
<protein>
    <submittedName>
        <fullName evidence="2">Uncharacterized protein</fullName>
    </submittedName>
</protein>
<feature type="region of interest" description="Disordered" evidence="1">
    <location>
        <begin position="251"/>
        <end position="471"/>
    </location>
</feature>
<feature type="compositionally biased region" description="Acidic residues" evidence="1">
    <location>
        <begin position="543"/>
        <end position="561"/>
    </location>
</feature>
<accession>C4JJ48</accession>
<dbReference type="RefSeq" id="XP_002542139.1">
    <property type="nucleotide sequence ID" value="XM_002542093.1"/>
</dbReference>
<dbReference type="GeneID" id="8438790"/>
<sequence length="626" mass="69061">MEETKANGSQENTGFLWQQAVPMSTPEVKRLHITPLDSALLNAILPPALSSLATDISLHTIQTFPENSYGFVTLPLAEADKLAKKLNGSILRGKKLQIQEARLRKQFPPDEDQSREAACSTPARNTIMAKKRKAGDNAIEGYELDSERRIKRGWTEVPDKGKRSRKSDKTETKADVKHKKTQKSKYTNDPECLFRTIPPPNKVESTEPRKERKKKAGGNGAVVVHEFERLTAHPSFLRDNQGSSAVSLTREYVEGKGWVDRGGNVKETPSIRRNKEPTSRLKPQRKGDLVLSSGNAKGDSTSDDEDDVTSSSGSSSEEESSDGTSSSTDSELLSRKVANSPTSRPKTKTRIAADDDISSSSASSSSEESDDSSSVPSIAKGKPQSNPGARSLHVMSKTSSEDSSSEASSASSSSSSDHDDSEVDEEQSKTPTKSLQSVGPPKEPMSPPKEVHPLEALFKRPATETKKSTGKMQLEIDTGFSFFGNAGENSDIEDNDNNIGNQHSIDTQPQTPFTQRDFQTRSLRSGAPTPDTAAVNKMKFWTDEDEETDEDEDDTDIEAEQELAVAKKLKSIDSRGTKHTGSVAVEESEFSKWFWENRGDNNRAWKKRRREAAKEKRQRENRRGRR</sequence>
<feature type="compositionally biased region" description="Basic and acidic residues" evidence="1">
    <location>
        <begin position="269"/>
        <end position="279"/>
    </location>
</feature>
<organism evidence="2 3">
    <name type="scientific">Uncinocarpus reesii (strain UAMH 1704)</name>
    <dbReference type="NCBI Taxonomy" id="336963"/>
    <lineage>
        <taxon>Eukaryota</taxon>
        <taxon>Fungi</taxon>
        <taxon>Dikarya</taxon>
        <taxon>Ascomycota</taxon>
        <taxon>Pezizomycotina</taxon>
        <taxon>Eurotiomycetes</taxon>
        <taxon>Eurotiomycetidae</taxon>
        <taxon>Onygenales</taxon>
        <taxon>Onygenaceae</taxon>
        <taxon>Uncinocarpus</taxon>
    </lineage>
</organism>
<evidence type="ECO:0000313" key="2">
    <source>
        <dbReference type="EMBL" id="EEP76806.1"/>
    </source>
</evidence>
<dbReference type="KEGG" id="ure:UREG_01655"/>
<feature type="compositionally biased region" description="Basic and acidic residues" evidence="1">
    <location>
        <begin position="449"/>
        <end position="467"/>
    </location>
</feature>
<dbReference type="STRING" id="336963.C4JJ48"/>
<feature type="region of interest" description="Disordered" evidence="1">
    <location>
        <begin position="153"/>
        <end position="220"/>
    </location>
</feature>
<dbReference type="InParanoid" id="C4JJ48"/>
<dbReference type="VEuPathDB" id="FungiDB:UREG_01655"/>
<gene>
    <name evidence="2" type="ORF">UREG_01655</name>
</gene>
<dbReference type="OMA" id="AKWFWEN"/>
<dbReference type="OrthoDB" id="3595585at2759"/>
<dbReference type="HOGENOM" id="CLU_024590_0_0_1"/>
<proteinExistence type="predicted"/>
<feature type="compositionally biased region" description="Basic and acidic residues" evidence="1">
    <location>
        <begin position="153"/>
        <end position="175"/>
    </location>
</feature>
<evidence type="ECO:0000256" key="1">
    <source>
        <dbReference type="SAM" id="MobiDB-lite"/>
    </source>
</evidence>
<reference evidence="3" key="1">
    <citation type="journal article" date="2009" name="Genome Res.">
        <title>Comparative genomic analyses of the human fungal pathogens Coccidioides and their relatives.</title>
        <authorList>
            <person name="Sharpton T.J."/>
            <person name="Stajich J.E."/>
            <person name="Rounsley S.D."/>
            <person name="Gardner M.J."/>
            <person name="Wortman J.R."/>
            <person name="Jordar V.S."/>
            <person name="Maiti R."/>
            <person name="Kodira C.D."/>
            <person name="Neafsey D.E."/>
            <person name="Zeng Q."/>
            <person name="Hung C.-Y."/>
            <person name="McMahan C."/>
            <person name="Muszewska A."/>
            <person name="Grynberg M."/>
            <person name="Mandel M.A."/>
            <person name="Kellner E.M."/>
            <person name="Barker B.M."/>
            <person name="Galgiani J.N."/>
            <person name="Orbach M.J."/>
            <person name="Kirkland T.N."/>
            <person name="Cole G.T."/>
            <person name="Henn M.R."/>
            <person name="Birren B.W."/>
            <person name="Taylor J.W."/>
        </authorList>
    </citation>
    <scope>NUCLEOTIDE SEQUENCE [LARGE SCALE GENOMIC DNA]</scope>
    <source>
        <strain evidence="3">UAMH 1704</strain>
    </source>
</reference>
<name>C4JJ48_UNCRE</name>
<dbReference type="AlphaFoldDB" id="C4JJ48"/>
<dbReference type="Proteomes" id="UP000002058">
    <property type="component" value="Unassembled WGS sequence"/>
</dbReference>
<feature type="compositionally biased region" description="Low complexity" evidence="1">
    <location>
        <begin position="322"/>
        <end position="331"/>
    </location>
</feature>
<feature type="region of interest" description="Disordered" evidence="1">
    <location>
        <begin position="485"/>
        <end position="626"/>
    </location>
</feature>
<dbReference type="eggNOG" id="ENOG502SKB6">
    <property type="taxonomic scope" value="Eukaryota"/>
</dbReference>